<feature type="transmembrane region" description="Helical" evidence="3">
    <location>
        <begin position="12"/>
        <end position="34"/>
    </location>
</feature>
<dbReference type="PANTHER" id="PTHR10434">
    <property type="entry name" value="1-ACYL-SN-GLYCEROL-3-PHOSPHATE ACYLTRANSFERASE"/>
    <property type="match status" value="1"/>
</dbReference>
<sequence length="248" mass="27797">MQNFGQSLGSVIFTLYLFLSLPVYAVISLLTAPFPHRVTYAVGRHWVKTVLFLLKMLCSLDYVVEGQQHLPKKNAVILLKHSSTFEGLAQVLIFPRQTWVIKKELMWAPFLGWALPLYKPIAIDRRAGRTATEQVIEEGQQRLNDGLWVMIFPEGTRVASGETKRYGLGGALLAVAAGRPIVPVAHNAGRFWPRRSWIKHPGTITIRIGPPINTEGRSPRDITDQVREWIESAVTKINTSVEGGDPKH</sequence>
<dbReference type="InterPro" id="IPR002123">
    <property type="entry name" value="Plipid/glycerol_acylTrfase"/>
</dbReference>
<keyword evidence="3" id="KW-0812">Transmembrane</keyword>
<keyword evidence="1" id="KW-0808">Transferase</keyword>
<dbReference type="Pfam" id="PF01553">
    <property type="entry name" value="Acyltransferase"/>
    <property type="match status" value="1"/>
</dbReference>
<keyword evidence="2" id="KW-0012">Acyltransferase</keyword>
<dbReference type="SMART" id="SM00563">
    <property type="entry name" value="PlsC"/>
    <property type="match status" value="1"/>
</dbReference>
<organism evidence="5">
    <name type="scientific">marine metagenome</name>
    <dbReference type="NCBI Taxonomy" id="408172"/>
    <lineage>
        <taxon>unclassified sequences</taxon>
        <taxon>metagenomes</taxon>
        <taxon>ecological metagenomes</taxon>
    </lineage>
</organism>
<evidence type="ECO:0000256" key="3">
    <source>
        <dbReference type="SAM" id="Phobius"/>
    </source>
</evidence>
<gene>
    <name evidence="5" type="ORF">METZ01_LOCUS106208</name>
</gene>
<dbReference type="CDD" id="cd07989">
    <property type="entry name" value="LPLAT_AGPAT-like"/>
    <property type="match status" value="1"/>
</dbReference>
<evidence type="ECO:0000259" key="4">
    <source>
        <dbReference type="SMART" id="SM00563"/>
    </source>
</evidence>
<keyword evidence="3" id="KW-0472">Membrane</keyword>
<feature type="domain" description="Phospholipid/glycerol acyltransferase" evidence="4">
    <location>
        <begin position="75"/>
        <end position="189"/>
    </location>
</feature>
<evidence type="ECO:0000256" key="2">
    <source>
        <dbReference type="ARBA" id="ARBA00023315"/>
    </source>
</evidence>
<dbReference type="GO" id="GO:0003841">
    <property type="term" value="F:1-acylglycerol-3-phosphate O-acyltransferase activity"/>
    <property type="evidence" value="ECO:0007669"/>
    <property type="project" value="TreeGrafter"/>
</dbReference>
<dbReference type="PANTHER" id="PTHR10434:SF40">
    <property type="entry name" value="1-ACYL-SN-GLYCEROL-3-PHOSPHATE ACYLTRANSFERASE"/>
    <property type="match status" value="1"/>
</dbReference>
<dbReference type="GO" id="GO:0006654">
    <property type="term" value="P:phosphatidic acid biosynthetic process"/>
    <property type="evidence" value="ECO:0007669"/>
    <property type="project" value="TreeGrafter"/>
</dbReference>
<dbReference type="AlphaFoldDB" id="A0A381WLJ9"/>
<protein>
    <recommendedName>
        <fullName evidence="4">Phospholipid/glycerol acyltransferase domain-containing protein</fullName>
    </recommendedName>
</protein>
<evidence type="ECO:0000256" key="1">
    <source>
        <dbReference type="ARBA" id="ARBA00022679"/>
    </source>
</evidence>
<name>A0A381WLJ9_9ZZZZ</name>
<dbReference type="SUPFAM" id="SSF69593">
    <property type="entry name" value="Glycerol-3-phosphate (1)-acyltransferase"/>
    <property type="match status" value="1"/>
</dbReference>
<evidence type="ECO:0000313" key="5">
    <source>
        <dbReference type="EMBL" id="SVA53354.1"/>
    </source>
</evidence>
<proteinExistence type="predicted"/>
<accession>A0A381WLJ9</accession>
<reference evidence="5" key="1">
    <citation type="submission" date="2018-05" db="EMBL/GenBank/DDBJ databases">
        <authorList>
            <person name="Lanie J.A."/>
            <person name="Ng W.-L."/>
            <person name="Kazmierczak K.M."/>
            <person name="Andrzejewski T.M."/>
            <person name="Davidsen T.M."/>
            <person name="Wayne K.J."/>
            <person name="Tettelin H."/>
            <person name="Glass J.I."/>
            <person name="Rusch D."/>
            <person name="Podicherti R."/>
            <person name="Tsui H.-C.T."/>
            <person name="Winkler M.E."/>
        </authorList>
    </citation>
    <scope>NUCLEOTIDE SEQUENCE</scope>
</reference>
<keyword evidence="3" id="KW-1133">Transmembrane helix</keyword>
<dbReference type="EMBL" id="UINC01012186">
    <property type="protein sequence ID" value="SVA53354.1"/>
    <property type="molecule type" value="Genomic_DNA"/>
</dbReference>